<keyword evidence="2" id="KW-1185">Reference proteome</keyword>
<protein>
    <submittedName>
        <fullName evidence="1">Uncharacterized protein</fullName>
    </submittedName>
</protein>
<organism evidence="1 2">
    <name type="scientific">Rhizocola hellebori</name>
    <dbReference type="NCBI Taxonomy" id="1392758"/>
    <lineage>
        <taxon>Bacteria</taxon>
        <taxon>Bacillati</taxon>
        <taxon>Actinomycetota</taxon>
        <taxon>Actinomycetes</taxon>
        <taxon>Micromonosporales</taxon>
        <taxon>Micromonosporaceae</taxon>
        <taxon>Rhizocola</taxon>
    </lineage>
</organism>
<evidence type="ECO:0000313" key="1">
    <source>
        <dbReference type="EMBL" id="GIH11143.1"/>
    </source>
</evidence>
<dbReference type="EMBL" id="BONY01000120">
    <property type="protein sequence ID" value="GIH11143.1"/>
    <property type="molecule type" value="Genomic_DNA"/>
</dbReference>
<proteinExistence type="predicted"/>
<dbReference type="AlphaFoldDB" id="A0A8J3VMF1"/>
<name>A0A8J3VMF1_9ACTN</name>
<dbReference type="Proteomes" id="UP000612899">
    <property type="component" value="Unassembled WGS sequence"/>
</dbReference>
<accession>A0A8J3VMF1</accession>
<sequence length="99" mass="10890">MNRPPLPHRERYRAHALHQELTRTVSLAPIGQQSFPLLKPGITGRYRQRHPPRLALTAGDPARPARVGGAAAGRNHARAFVAAREFAARHHDGAAQRKG</sequence>
<comment type="caution">
    <text evidence="1">The sequence shown here is derived from an EMBL/GenBank/DDBJ whole genome shotgun (WGS) entry which is preliminary data.</text>
</comment>
<gene>
    <name evidence="1" type="ORF">Rhe02_92100</name>
</gene>
<evidence type="ECO:0000313" key="2">
    <source>
        <dbReference type="Proteomes" id="UP000612899"/>
    </source>
</evidence>
<reference evidence="1" key="1">
    <citation type="submission" date="2021-01" db="EMBL/GenBank/DDBJ databases">
        <title>Whole genome shotgun sequence of Rhizocola hellebori NBRC 109834.</title>
        <authorList>
            <person name="Komaki H."/>
            <person name="Tamura T."/>
        </authorList>
    </citation>
    <scope>NUCLEOTIDE SEQUENCE</scope>
    <source>
        <strain evidence="1">NBRC 109834</strain>
    </source>
</reference>